<gene>
    <name evidence="5" type="ORF">F0344_15950</name>
</gene>
<dbReference type="InterPro" id="IPR003593">
    <property type="entry name" value="AAA+_ATPase"/>
</dbReference>
<evidence type="ECO:0000256" key="1">
    <source>
        <dbReference type="ARBA" id="ARBA00022448"/>
    </source>
</evidence>
<reference evidence="6" key="1">
    <citation type="submission" date="2019-10" db="EMBL/GenBank/DDBJ databases">
        <title>Antimicrobial potential of Antarctic Bacteria.</title>
        <authorList>
            <person name="Benaud N."/>
            <person name="Edwards R.J."/>
            <person name="Ferrari B.C."/>
        </authorList>
    </citation>
    <scope>NUCLEOTIDE SEQUENCE [LARGE SCALE GENOMIC DNA]</scope>
    <source>
        <strain evidence="6">NBSH44</strain>
    </source>
</reference>
<keyword evidence="2" id="KW-0547">Nucleotide-binding</keyword>
<feature type="domain" description="ABC transporter" evidence="4">
    <location>
        <begin position="6"/>
        <end position="231"/>
    </location>
</feature>
<dbReference type="SUPFAM" id="SSF52540">
    <property type="entry name" value="P-loop containing nucleoside triphosphate hydrolases"/>
    <property type="match status" value="1"/>
</dbReference>
<dbReference type="InterPro" id="IPR051782">
    <property type="entry name" value="ABC_Transporter_VariousFunc"/>
</dbReference>
<dbReference type="AlphaFoldDB" id="A0A7G7BKR7"/>
<dbReference type="PANTHER" id="PTHR42939">
    <property type="entry name" value="ABC TRANSPORTER ATP-BINDING PROTEIN ALBC-RELATED"/>
    <property type="match status" value="1"/>
</dbReference>
<evidence type="ECO:0000256" key="2">
    <source>
        <dbReference type="ARBA" id="ARBA00022741"/>
    </source>
</evidence>
<dbReference type="PROSITE" id="PS50893">
    <property type="entry name" value="ABC_TRANSPORTER_2"/>
    <property type="match status" value="1"/>
</dbReference>
<dbReference type="GO" id="GO:0005524">
    <property type="term" value="F:ATP binding"/>
    <property type="evidence" value="ECO:0007669"/>
    <property type="project" value="UniProtKB-KW"/>
</dbReference>
<dbReference type="Proteomes" id="UP000515307">
    <property type="component" value="Chromosome"/>
</dbReference>
<dbReference type="InterPro" id="IPR003439">
    <property type="entry name" value="ABC_transporter-like_ATP-bd"/>
</dbReference>
<evidence type="ECO:0000313" key="6">
    <source>
        <dbReference type="Proteomes" id="UP000515307"/>
    </source>
</evidence>
<dbReference type="Pfam" id="PF00005">
    <property type="entry name" value="ABC_tran"/>
    <property type="match status" value="1"/>
</dbReference>
<name>A0A7G7BKR7_9ACTN</name>
<keyword evidence="3 5" id="KW-0067">ATP-binding</keyword>
<organism evidence="5 6">
    <name type="scientific">Streptomyces finlayi</name>
    <dbReference type="NCBI Taxonomy" id="67296"/>
    <lineage>
        <taxon>Bacteria</taxon>
        <taxon>Bacillati</taxon>
        <taxon>Actinomycetota</taxon>
        <taxon>Actinomycetes</taxon>
        <taxon>Kitasatosporales</taxon>
        <taxon>Streptomycetaceae</taxon>
        <taxon>Streptomyces</taxon>
    </lineage>
</organism>
<dbReference type="CDD" id="cd03230">
    <property type="entry name" value="ABC_DR_subfamily_A"/>
    <property type="match status" value="1"/>
</dbReference>
<dbReference type="SMART" id="SM00382">
    <property type="entry name" value="AAA"/>
    <property type="match status" value="1"/>
</dbReference>
<dbReference type="EMBL" id="CP045702">
    <property type="protein sequence ID" value="QNE75932.1"/>
    <property type="molecule type" value="Genomic_DNA"/>
</dbReference>
<dbReference type="KEGG" id="sfiy:F0344_15950"/>
<evidence type="ECO:0000259" key="4">
    <source>
        <dbReference type="PROSITE" id="PS50893"/>
    </source>
</evidence>
<keyword evidence="1" id="KW-0813">Transport</keyword>
<protein>
    <submittedName>
        <fullName evidence="5">ATP-binding cassette domain-containing protein</fullName>
    </submittedName>
</protein>
<accession>A0A7G7BKR7</accession>
<dbReference type="GO" id="GO:0016887">
    <property type="term" value="F:ATP hydrolysis activity"/>
    <property type="evidence" value="ECO:0007669"/>
    <property type="project" value="InterPro"/>
</dbReference>
<proteinExistence type="predicted"/>
<dbReference type="Gene3D" id="3.40.50.300">
    <property type="entry name" value="P-loop containing nucleotide triphosphate hydrolases"/>
    <property type="match status" value="1"/>
</dbReference>
<dbReference type="PROSITE" id="PS00211">
    <property type="entry name" value="ABC_TRANSPORTER_1"/>
    <property type="match status" value="1"/>
</dbReference>
<dbReference type="InterPro" id="IPR027417">
    <property type="entry name" value="P-loop_NTPase"/>
</dbReference>
<evidence type="ECO:0000313" key="5">
    <source>
        <dbReference type="EMBL" id="QNE75932.1"/>
    </source>
</evidence>
<dbReference type="RefSeq" id="WP_185299433.1">
    <property type="nucleotide sequence ID" value="NZ_CP045702.1"/>
</dbReference>
<sequence>MTGSAIEANGLGMKYGRGAGRWALRDCSFRLPAGRVCALVGPNGAGKSTLLALAAGLLGPTEGSVRVLGSDAPGALRERIAYVSQDKPLYPQLTVADTLWAGQELNPASWDRATADRVASPLPQHAKVRTLSGGQRTRLALALALGKRPSLMLLDEPMADLDPLARHQLMGTLMAEAAEHSTTIVMSSHILTELEGACDYVLLVDGGRVRLGGETDDIVAAHAVLTGQAGDLAPHTVVESRTTGRQLTALVRKEGPVDDTAWDVTEPSLEELLLAHLRSPDAPPLLTPSAHHETREAVASA</sequence>
<dbReference type="InterPro" id="IPR017871">
    <property type="entry name" value="ABC_transporter-like_CS"/>
</dbReference>
<evidence type="ECO:0000256" key="3">
    <source>
        <dbReference type="ARBA" id="ARBA00022840"/>
    </source>
</evidence>
<dbReference type="PANTHER" id="PTHR42939:SF1">
    <property type="entry name" value="ABC TRANSPORTER ATP-BINDING PROTEIN ALBC-RELATED"/>
    <property type="match status" value="1"/>
</dbReference>
<keyword evidence="6" id="KW-1185">Reference proteome</keyword>